<accession>A0ABX3SLS4</accession>
<evidence type="ECO:0000313" key="5">
    <source>
        <dbReference type="Proteomes" id="UP000243140"/>
    </source>
</evidence>
<dbReference type="Gene3D" id="1.10.10.60">
    <property type="entry name" value="Homeodomain-like"/>
    <property type="match status" value="1"/>
</dbReference>
<dbReference type="PANTHER" id="PTHR30055:SF235">
    <property type="entry name" value="TRANSCRIPTIONAL REGULATORY PROTEIN"/>
    <property type="match status" value="1"/>
</dbReference>
<dbReference type="EMBL" id="MVHV01000027">
    <property type="protein sequence ID" value="ORA78648.1"/>
    <property type="molecule type" value="Genomic_DNA"/>
</dbReference>
<reference evidence="4 5" key="1">
    <citation type="submission" date="2017-02" db="EMBL/GenBank/DDBJ databases">
        <title>The new phylogeny of genus Mycobacterium.</title>
        <authorList>
            <person name="Tortoli E."/>
            <person name="Trovato A."/>
            <person name="Cirillo D.M."/>
        </authorList>
    </citation>
    <scope>NUCLEOTIDE SEQUENCE [LARGE SCALE GENOMIC DNA]</scope>
    <source>
        <strain evidence="4 5">IP1130001</strain>
    </source>
</reference>
<dbReference type="Pfam" id="PF17920">
    <property type="entry name" value="TetR_C_16"/>
    <property type="match status" value="1"/>
</dbReference>
<comment type="caution">
    <text evidence="4">The sequence shown here is derived from an EMBL/GenBank/DDBJ whole genome shotgun (WGS) entry which is preliminary data.</text>
</comment>
<protein>
    <recommendedName>
        <fullName evidence="3">HTH tetR-type domain-containing protein</fullName>
    </recommendedName>
</protein>
<name>A0ABX3SLS4_MYCMA</name>
<dbReference type="SUPFAM" id="SSF46689">
    <property type="entry name" value="Homeodomain-like"/>
    <property type="match status" value="1"/>
</dbReference>
<dbReference type="InterPro" id="IPR001647">
    <property type="entry name" value="HTH_TetR"/>
</dbReference>
<organism evidence="4 5">
    <name type="scientific">Mycobacterium malmoense</name>
    <dbReference type="NCBI Taxonomy" id="1780"/>
    <lineage>
        <taxon>Bacteria</taxon>
        <taxon>Bacillati</taxon>
        <taxon>Actinomycetota</taxon>
        <taxon>Actinomycetes</taxon>
        <taxon>Mycobacteriales</taxon>
        <taxon>Mycobacteriaceae</taxon>
        <taxon>Mycobacterium</taxon>
    </lineage>
</organism>
<evidence type="ECO:0000313" key="4">
    <source>
        <dbReference type="EMBL" id="ORA78648.1"/>
    </source>
</evidence>
<dbReference type="PRINTS" id="PR00455">
    <property type="entry name" value="HTHTETR"/>
</dbReference>
<dbReference type="SUPFAM" id="SSF48498">
    <property type="entry name" value="Tetracyclin repressor-like, C-terminal domain"/>
    <property type="match status" value="1"/>
</dbReference>
<sequence>MKNKRRGRGRPARHVGQPDTRTQILDAARAQFIEVGYRAATVRAIAAQAGVDPALINYFFGSKQRLFGEALALRANPVEIIAGQIDGPLDELPRRLLTVLLETWDQPENRPTLLAIAQAGAGPDSSALTRGFVEEALAAPITERLQHEGVPPGDARLCTALLITQLVGVIYARYVLAVDPVAAIPRHAFIDRFTPALNAAVRSCLGQRQSSG</sequence>
<dbReference type="Gene3D" id="1.10.357.10">
    <property type="entry name" value="Tetracycline Repressor, domain 2"/>
    <property type="match status" value="1"/>
</dbReference>
<feature type="DNA-binding region" description="H-T-H motif" evidence="2">
    <location>
        <begin position="41"/>
        <end position="60"/>
    </location>
</feature>
<dbReference type="InterPro" id="IPR036271">
    <property type="entry name" value="Tet_transcr_reg_TetR-rel_C_sf"/>
</dbReference>
<keyword evidence="1 2" id="KW-0238">DNA-binding</keyword>
<evidence type="ECO:0000256" key="1">
    <source>
        <dbReference type="ARBA" id="ARBA00023125"/>
    </source>
</evidence>
<gene>
    <name evidence="4" type="ORF">BST29_21120</name>
</gene>
<dbReference type="PROSITE" id="PS50977">
    <property type="entry name" value="HTH_TETR_2"/>
    <property type="match status" value="1"/>
</dbReference>
<dbReference type="Proteomes" id="UP000243140">
    <property type="component" value="Unassembled WGS sequence"/>
</dbReference>
<dbReference type="PANTHER" id="PTHR30055">
    <property type="entry name" value="HTH-TYPE TRANSCRIPTIONAL REGULATOR RUTR"/>
    <property type="match status" value="1"/>
</dbReference>
<dbReference type="InterPro" id="IPR009057">
    <property type="entry name" value="Homeodomain-like_sf"/>
</dbReference>
<feature type="domain" description="HTH tetR-type" evidence="3">
    <location>
        <begin position="18"/>
        <end position="78"/>
    </location>
</feature>
<dbReference type="RefSeq" id="WP_083012081.1">
    <property type="nucleotide sequence ID" value="NZ_CP060015.1"/>
</dbReference>
<dbReference type="InterPro" id="IPR041678">
    <property type="entry name" value="TetR_C_16"/>
</dbReference>
<dbReference type="Pfam" id="PF00440">
    <property type="entry name" value="TetR_N"/>
    <property type="match status" value="1"/>
</dbReference>
<evidence type="ECO:0000256" key="2">
    <source>
        <dbReference type="PROSITE-ProRule" id="PRU00335"/>
    </source>
</evidence>
<dbReference type="InterPro" id="IPR050109">
    <property type="entry name" value="HTH-type_TetR-like_transc_reg"/>
</dbReference>
<proteinExistence type="predicted"/>
<evidence type="ECO:0000259" key="3">
    <source>
        <dbReference type="PROSITE" id="PS50977"/>
    </source>
</evidence>
<keyword evidence="5" id="KW-1185">Reference proteome</keyword>